<keyword evidence="1" id="KW-0732">Signal</keyword>
<proteinExistence type="predicted"/>
<protein>
    <submittedName>
        <fullName evidence="2">Uncharacterized protein</fullName>
    </submittedName>
</protein>
<name>K6YCM9_9ALTE</name>
<evidence type="ECO:0000313" key="3">
    <source>
        <dbReference type="Proteomes" id="UP000006334"/>
    </source>
</evidence>
<organism evidence="2 3">
    <name type="scientific">Aliiglaciecola lipolytica E3</name>
    <dbReference type="NCBI Taxonomy" id="1127673"/>
    <lineage>
        <taxon>Bacteria</taxon>
        <taxon>Pseudomonadati</taxon>
        <taxon>Pseudomonadota</taxon>
        <taxon>Gammaproteobacteria</taxon>
        <taxon>Alteromonadales</taxon>
        <taxon>Alteromonadaceae</taxon>
        <taxon>Aliiglaciecola</taxon>
    </lineage>
</organism>
<sequence length="95" mass="10230">MFKKITTATILVSSLFVASSVQAVEVSVEQLVGSLITQAVEVTKEEISYGVEEAILTANNSISLDSGASEYVANITITDLDSNFEIQKEENEKAE</sequence>
<dbReference type="AlphaFoldDB" id="K6YCM9"/>
<dbReference type="RefSeq" id="WP_008845751.1">
    <property type="nucleotide sequence ID" value="NZ_BAEN01000065.1"/>
</dbReference>
<comment type="caution">
    <text evidence="2">The sequence shown here is derived from an EMBL/GenBank/DDBJ whole genome shotgun (WGS) entry which is preliminary data.</text>
</comment>
<reference evidence="2 3" key="1">
    <citation type="journal article" date="2017" name="Antonie Van Leeuwenhoek">
        <title>Rhizobium rhizosphaerae sp. nov., a novel species isolated from rice rhizosphere.</title>
        <authorList>
            <person name="Zhao J.J."/>
            <person name="Zhang J."/>
            <person name="Zhang R.J."/>
            <person name="Zhang C.W."/>
            <person name="Yin H.Q."/>
            <person name="Zhang X.X."/>
        </authorList>
    </citation>
    <scope>NUCLEOTIDE SEQUENCE [LARGE SCALE GENOMIC DNA]</scope>
    <source>
        <strain evidence="2 3">E3</strain>
    </source>
</reference>
<evidence type="ECO:0000256" key="1">
    <source>
        <dbReference type="SAM" id="SignalP"/>
    </source>
</evidence>
<keyword evidence="3" id="KW-1185">Reference proteome</keyword>
<evidence type="ECO:0000313" key="2">
    <source>
        <dbReference type="EMBL" id="GAC15947.1"/>
    </source>
</evidence>
<dbReference type="Proteomes" id="UP000006334">
    <property type="component" value="Unassembled WGS sequence"/>
</dbReference>
<feature type="signal peptide" evidence="1">
    <location>
        <begin position="1"/>
        <end position="23"/>
    </location>
</feature>
<gene>
    <name evidence="2" type="ORF">GLIP_3333</name>
</gene>
<dbReference type="EMBL" id="BAEN01000065">
    <property type="protein sequence ID" value="GAC15947.1"/>
    <property type="molecule type" value="Genomic_DNA"/>
</dbReference>
<feature type="chain" id="PRO_5005687398" evidence="1">
    <location>
        <begin position="24"/>
        <end position="95"/>
    </location>
</feature>
<accession>K6YCM9</accession>